<accession>A0ABD0M9L8</accession>
<dbReference type="AlphaFoldDB" id="A0ABD0M9L8"/>
<evidence type="ECO:0000313" key="2">
    <source>
        <dbReference type="EMBL" id="KAK7508610.1"/>
    </source>
</evidence>
<dbReference type="EMBL" id="JACVVK020000001">
    <property type="protein sequence ID" value="KAK7508610.1"/>
    <property type="molecule type" value="Genomic_DNA"/>
</dbReference>
<gene>
    <name evidence="2" type="ORF">BaRGS_00000176</name>
</gene>
<evidence type="ECO:0000256" key="1">
    <source>
        <dbReference type="SAM" id="MobiDB-lite"/>
    </source>
</evidence>
<protein>
    <submittedName>
        <fullName evidence="2">Uncharacterized protein</fullName>
    </submittedName>
</protein>
<proteinExistence type="predicted"/>
<name>A0ABD0M9L8_9CAEN</name>
<feature type="compositionally biased region" description="Basic and acidic residues" evidence="1">
    <location>
        <begin position="1"/>
        <end position="11"/>
    </location>
</feature>
<sequence length="63" mass="6826">SPVTVSERDDLPDTQCPWQTSDGDTFPTAYNPGPSVTCNYNLSSQNSAAADTAKVTLYCPRDR</sequence>
<evidence type="ECO:0000313" key="3">
    <source>
        <dbReference type="Proteomes" id="UP001519460"/>
    </source>
</evidence>
<keyword evidence="3" id="KW-1185">Reference proteome</keyword>
<feature type="non-terminal residue" evidence="2">
    <location>
        <position position="63"/>
    </location>
</feature>
<feature type="non-terminal residue" evidence="2">
    <location>
        <position position="1"/>
    </location>
</feature>
<dbReference type="Proteomes" id="UP001519460">
    <property type="component" value="Unassembled WGS sequence"/>
</dbReference>
<comment type="caution">
    <text evidence="2">The sequence shown here is derived from an EMBL/GenBank/DDBJ whole genome shotgun (WGS) entry which is preliminary data.</text>
</comment>
<feature type="region of interest" description="Disordered" evidence="1">
    <location>
        <begin position="1"/>
        <end position="27"/>
    </location>
</feature>
<organism evidence="2 3">
    <name type="scientific">Batillaria attramentaria</name>
    <dbReference type="NCBI Taxonomy" id="370345"/>
    <lineage>
        <taxon>Eukaryota</taxon>
        <taxon>Metazoa</taxon>
        <taxon>Spiralia</taxon>
        <taxon>Lophotrochozoa</taxon>
        <taxon>Mollusca</taxon>
        <taxon>Gastropoda</taxon>
        <taxon>Caenogastropoda</taxon>
        <taxon>Sorbeoconcha</taxon>
        <taxon>Cerithioidea</taxon>
        <taxon>Batillariidae</taxon>
        <taxon>Batillaria</taxon>
    </lineage>
</organism>
<reference evidence="2 3" key="1">
    <citation type="journal article" date="2023" name="Sci. Data">
        <title>Genome assembly of the Korean intertidal mud-creeper Batillaria attramentaria.</title>
        <authorList>
            <person name="Patra A.K."/>
            <person name="Ho P.T."/>
            <person name="Jun S."/>
            <person name="Lee S.J."/>
            <person name="Kim Y."/>
            <person name="Won Y.J."/>
        </authorList>
    </citation>
    <scope>NUCLEOTIDE SEQUENCE [LARGE SCALE GENOMIC DNA]</scope>
    <source>
        <strain evidence="2">Wonlab-2016</strain>
    </source>
</reference>